<gene>
    <name evidence="1" type="ORF">F1C12_08510</name>
</gene>
<reference evidence="2" key="1">
    <citation type="submission" date="2019-09" db="EMBL/GenBank/DDBJ databases">
        <title>Antimicrobial potential of Antarctic Bacteria.</title>
        <authorList>
            <person name="Benaud N."/>
            <person name="Edwards R.J."/>
            <person name="Ferrari B.C."/>
        </authorList>
    </citation>
    <scope>NUCLEOTIDE SEQUENCE [LARGE SCALE GENOMIC DNA]</scope>
    <source>
        <strain evidence="2">INR9</strain>
    </source>
</reference>
<name>A0A7G6Y9K9_9MICO</name>
<protein>
    <submittedName>
        <fullName evidence="1">Uncharacterized protein</fullName>
    </submittedName>
</protein>
<proteinExistence type="predicted"/>
<dbReference type="KEGG" id="lse:F1C12_08510"/>
<organism evidence="1 2">
    <name type="scientific">Leifsonia shinshuensis</name>
    <dbReference type="NCBI Taxonomy" id="150026"/>
    <lineage>
        <taxon>Bacteria</taxon>
        <taxon>Bacillati</taxon>
        <taxon>Actinomycetota</taxon>
        <taxon>Actinomycetes</taxon>
        <taxon>Micrococcales</taxon>
        <taxon>Microbacteriaceae</taxon>
        <taxon>Leifsonia</taxon>
    </lineage>
</organism>
<sequence length="83" mass="8851">MATTSMTTYTAKLIDGPLEGKTIAISFLDSGDPQPRLKLAAPSGGKHYLYVRGSASETEYASDDPSASLPSAVAYRYVETVFD</sequence>
<evidence type="ECO:0000313" key="2">
    <source>
        <dbReference type="Proteomes" id="UP000515511"/>
    </source>
</evidence>
<dbReference type="Proteomes" id="UP000515511">
    <property type="component" value="Chromosome"/>
</dbReference>
<dbReference type="AlphaFoldDB" id="A0A7G6Y9K9"/>
<accession>A0A7G6Y9K9</accession>
<evidence type="ECO:0000313" key="1">
    <source>
        <dbReference type="EMBL" id="QNE35174.1"/>
    </source>
</evidence>
<dbReference type="EMBL" id="CP043641">
    <property type="protein sequence ID" value="QNE35174.1"/>
    <property type="molecule type" value="Genomic_DNA"/>
</dbReference>
<dbReference type="RefSeq" id="WP_185278338.1">
    <property type="nucleotide sequence ID" value="NZ_CP043641.1"/>
</dbReference>